<dbReference type="PROSITE" id="PS50280">
    <property type="entry name" value="SET"/>
    <property type="match status" value="1"/>
</dbReference>
<dbReference type="GO" id="GO:0140943">
    <property type="term" value="F:histone H4K20 trimethyltransferase activity"/>
    <property type="evidence" value="ECO:0007669"/>
    <property type="project" value="UniProtKB-EC"/>
</dbReference>
<evidence type="ECO:0000256" key="13">
    <source>
        <dbReference type="ARBA" id="ARBA00030653"/>
    </source>
</evidence>
<dbReference type="InterPro" id="IPR046341">
    <property type="entry name" value="SET_dom_sf"/>
</dbReference>
<organism evidence="17 18">
    <name type="scientific">Glonium stellatum</name>
    <dbReference type="NCBI Taxonomy" id="574774"/>
    <lineage>
        <taxon>Eukaryota</taxon>
        <taxon>Fungi</taxon>
        <taxon>Dikarya</taxon>
        <taxon>Ascomycota</taxon>
        <taxon>Pezizomycotina</taxon>
        <taxon>Dothideomycetes</taxon>
        <taxon>Pleosporomycetidae</taxon>
        <taxon>Gloniales</taxon>
        <taxon>Gloniaceae</taxon>
        <taxon>Glonium</taxon>
    </lineage>
</organism>
<dbReference type="EMBL" id="KV749041">
    <property type="protein sequence ID" value="OCL11457.1"/>
    <property type="molecule type" value="Genomic_DNA"/>
</dbReference>
<accession>A0A8E2F6I2</accession>
<keyword evidence="18" id="KW-1185">Reference proteome</keyword>
<comment type="catalytic activity">
    <reaction evidence="14">
        <text>L-lysyl(20)-[histone H4] + 3 S-adenosyl-L-methionine = N(6),N(6),N(6)-trimethyl-L-lysyl(20)-[histone H4] + 3 S-adenosyl-L-homocysteine + 3 H(+)</text>
        <dbReference type="Rhea" id="RHEA:64456"/>
        <dbReference type="Rhea" id="RHEA-COMP:15554"/>
        <dbReference type="Rhea" id="RHEA-COMP:15998"/>
        <dbReference type="ChEBI" id="CHEBI:15378"/>
        <dbReference type="ChEBI" id="CHEBI:29969"/>
        <dbReference type="ChEBI" id="CHEBI:57856"/>
        <dbReference type="ChEBI" id="CHEBI:59789"/>
        <dbReference type="ChEBI" id="CHEBI:61961"/>
        <dbReference type="EC" id="2.1.1.372"/>
    </reaction>
</comment>
<comment type="function">
    <text evidence="1">Histone methyltransferase that trimethylates 'Lys-20' of histone H4 to form H4K20me3.</text>
</comment>
<dbReference type="OrthoDB" id="6627536at2759"/>
<dbReference type="SUPFAM" id="SSF82199">
    <property type="entry name" value="SET domain"/>
    <property type="match status" value="1"/>
</dbReference>
<evidence type="ECO:0000256" key="4">
    <source>
        <dbReference type="ARBA" id="ARBA00014232"/>
    </source>
</evidence>
<keyword evidence="6" id="KW-0158">Chromosome</keyword>
<evidence type="ECO:0000259" key="16">
    <source>
        <dbReference type="PROSITE" id="PS50280"/>
    </source>
</evidence>
<dbReference type="Proteomes" id="UP000250140">
    <property type="component" value="Unassembled WGS sequence"/>
</dbReference>
<dbReference type="PROSITE" id="PS51567">
    <property type="entry name" value="SAM_MT43_SUVAR420_1"/>
    <property type="match status" value="1"/>
</dbReference>
<proteinExistence type="predicted"/>
<dbReference type="GO" id="GO:0005634">
    <property type="term" value="C:nucleus"/>
    <property type="evidence" value="ECO:0007669"/>
    <property type="project" value="UniProtKB-SubCell"/>
</dbReference>
<keyword evidence="8" id="KW-0808">Transferase</keyword>
<feature type="compositionally biased region" description="Basic residues" evidence="15">
    <location>
        <begin position="650"/>
        <end position="660"/>
    </location>
</feature>
<dbReference type="Gene3D" id="2.170.270.10">
    <property type="entry name" value="SET domain"/>
    <property type="match status" value="1"/>
</dbReference>
<evidence type="ECO:0000256" key="2">
    <source>
        <dbReference type="ARBA" id="ARBA00004123"/>
    </source>
</evidence>
<dbReference type="SMART" id="SM00317">
    <property type="entry name" value="SET"/>
    <property type="match status" value="1"/>
</dbReference>
<evidence type="ECO:0000256" key="12">
    <source>
        <dbReference type="ARBA" id="ARBA00024057"/>
    </source>
</evidence>
<evidence type="ECO:0000256" key="11">
    <source>
        <dbReference type="ARBA" id="ARBA00023242"/>
    </source>
</evidence>
<dbReference type="Gene3D" id="1.10.10.1700">
    <property type="entry name" value="Histone-lysine N-methyltransferase"/>
    <property type="match status" value="1"/>
</dbReference>
<dbReference type="CDD" id="cd10524">
    <property type="entry name" value="SET_Suv4-20-like"/>
    <property type="match status" value="1"/>
</dbReference>
<evidence type="ECO:0000313" key="18">
    <source>
        <dbReference type="Proteomes" id="UP000250140"/>
    </source>
</evidence>
<dbReference type="InterPro" id="IPR001214">
    <property type="entry name" value="SET_dom"/>
</dbReference>
<evidence type="ECO:0000256" key="14">
    <source>
        <dbReference type="ARBA" id="ARBA00048081"/>
    </source>
</evidence>
<sequence>MALREALAKKGGLTLSQLASYDDLITDALVDRVYYWTTIRKNRARYSASRGIHEEEIADIIRKTVIIEKDPAKAVAQLLQLQGLRNYVQRLSTTDEKEHFQRHLRKYVNIYMPDCPFEVSTTNRYTITTHEASVTARKEIKKGEEIKYLSGIQVAMTEEEEENLDLTRRDFSIVVSSRKKTRSLFLGPARFANHDCDANARLSTKGPHGMQIVSVKNIEIGEEITVSYGEGYFGDDNEECLCASCEKQQINGWALISDKAGSEDGTLVCEEALQGGPYSFRKKRKYIIESENQSRASSPPSPDRRKRQRVEDTQVAPSLLSVEAKRRPGRPGRLASIKKERSASSLRQEIPLSSIEDPTVNAPSTTTATREIRNQQRDGLLTVTLEEADVSRSASPFSSTADGSPQSTLSTEATSVEDDTTTTGTQQTTKKEGVFTAVDTTSEVSTMIPINQAIMSLVDDASSELSELSSSCELDDVLRQVVARKRSRTPPVPRTTRSQSRRSETLRNVTPIALDSVESGSSTDQRRPGDYTLTPLLLSAKYSRWVACRTCEADFVQEDAYLTRSECPRCERHSKLYGYAWPKTDKEGKHDKEERILDHRTIHRFIEPEEERTIRKGKRALREQLLLKRETEERERERTMSSEVESPGRRSSKRRGRMTM</sequence>
<feature type="region of interest" description="Disordered" evidence="15">
    <location>
        <begin position="289"/>
        <end position="373"/>
    </location>
</feature>
<keyword evidence="9" id="KW-0949">S-adenosyl-L-methionine</keyword>
<feature type="compositionally biased region" description="Basic and acidic residues" evidence="15">
    <location>
        <begin position="625"/>
        <end position="640"/>
    </location>
</feature>
<keyword evidence="11" id="KW-0539">Nucleus</keyword>
<dbReference type="EC" id="2.1.1.372" evidence="12"/>
<dbReference type="GO" id="GO:0032259">
    <property type="term" value="P:methylation"/>
    <property type="evidence" value="ECO:0007669"/>
    <property type="project" value="UniProtKB-KW"/>
</dbReference>
<feature type="region of interest" description="Disordered" evidence="15">
    <location>
        <begin position="485"/>
        <end position="530"/>
    </location>
</feature>
<evidence type="ECO:0000256" key="1">
    <source>
        <dbReference type="ARBA" id="ARBA00001984"/>
    </source>
</evidence>
<evidence type="ECO:0000256" key="10">
    <source>
        <dbReference type="ARBA" id="ARBA00022853"/>
    </source>
</evidence>
<evidence type="ECO:0000256" key="6">
    <source>
        <dbReference type="ARBA" id="ARBA00022454"/>
    </source>
</evidence>
<dbReference type="PANTHER" id="PTHR12977">
    <property type="entry name" value="SUPPRESSOR OF VARIEGATION 4-20-RELATED"/>
    <property type="match status" value="1"/>
</dbReference>
<feature type="compositionally biased region" description="Polar residues" evidence="15">
    <location>
        <begin position="392"/>
        <end position="409"/>
    </location>
</feature>
<feature type="region of interest" description="Disordered" evidence="15">
    <location>
        <begin position="625"/>
        <end position="660"/>
    </location>
</feature>
<evidence type="ECO:0000256" key="3">
    <source>
        <dbReference type="ARBA" id="ARBA00004286"/>
    </source>
</evidence>
<dbReference type="InterPro" id="IPR025783">
    <property type="entry name" value="Set9_fungi"/>
</dbReference>
<dbReference type="PANTHER" id="PTHR12977:SF4">
    <property type="entry name" value="HISTONE-LYSINE N-METHYLTRANSFERASE KMT5B"/>
    <property type="match status" value="1"/>
</dbReference>
<dbReference type="InterPro" id="IPR039977">
    <property type="entry name" value="Suv4-20/Set9"/>
</dbReference>
<dbReference type="InterPro" id="IPR041938">
    <property type="entry name" value="Hist-Lys_N-MTase_N"/>
</dbReference>
<keyword evidence="7" id="KW-0489">Methyltransferase</keyword>
<evidence type="ECO:0000256" key="8">
    <source>
        <dbReference type="ARBA" id="ARBA00022679"/>
    </source>
</evidence>
<dbReference type="GO" id="GO:0005694">
    <property type="term" value="C:chromosome"/>
    <property type="evidence" value="ECO:0007669"/>
    <property type="project" value="UniProtKB-SubCell"/>
</dbReference>
<evidence type="ECO:0000256" key="5">
    <source>
        <dbReference type="ARBA" id="ARBA00015413"/>
    </source>
</evidence>
<comment type="subcellular location">
    <subcellularLocation>
        <location evidence="3">Chromosome</location>
    </subcellularLocation>
    <subcellularLocation>
        <location evidence="2">Nucleus</location>
    </subcellularLocation>
</comment>
<feature type="domain" description="SET" evidence="16">
    <location>
        <begin position="115"/>
        <end position="229"/>
    </location>
</feature>
<keyword evidence="10" id="KW-0156">Chromatin regulator</keyword>
<name>A0A8E2F6I2_9PEZI</name>
<dbReference type="Pfam" id="PF00856">
    <property type="entry name" value="SET"/>
    <property type="match status" value="1"/>
</dbReference>
<gene>
    <name evidence="17" type="ORF">AOQ84DRAFT_386830</name>
</gene>
<dbReference type="AlphaFoldDB" id="A0A8E2F6I2"/>
<evidence type="ECO:0000256" key="15">
    <source>
        <dbReference type="SAM" id="MobiDB-lite"/>
    </source>
</evidence>
<evidence type="ECO:0000313" key="17">
    <source>
        <dbReference type="EMBL" id="OCL11457.1"/>
    </source>
</evidence>
<reference evidence="17 18" key="1">
    <citation type="journal article" date="2016" name="Nat. Commun.">
        <title>Ectomycorrhizal ecology is imprinted in the genome of the dominant symbiotic fungus Cenococcum geophilum.</title>
        <authorList>
            <consortium name="DOE Joint Genome Institute"/>
            <person name="Peter M."/>
            <person name="Kohler A."/>
            <person name="Ohm R.A."/>
            <person name="Kuo A."/>
            <person name="Krutzmann J."/>
            <person name="Morin E."/>
            <person name="Arend M."/>
            <person name="Barry K.W."/>
            <person name="Binder M."/>
            <person name="Choi C."/>
            <person name="Clum A."/>
            <person name="Copeland A."/>
            <person name="Grisel N."/>
            <person name="Haridas S."/>
            <person name="Kipfer T."/>
            <person name="LaButti K."/>
            <person name="Lindquist E."/>
            <person name="Lipzen A."/>
            <person name="Maire R."/>
            <person name="Meier B."/>
            <person name="Mihaltcheva S."/>
            <person name="Molinier V."/>
            <person name="Murat C."/>
            <person name="Poggeler S."/>
            <person name="Quandt C.A."/>
            <person name="Sperisen C."/>
            <person name="Tritt A."/>
            <person name="Tisserant E."/>
            <person name="Crous P.W."/>
            <person name="Henrissat B."/>
            <person name="Nehls U."/>
            <person name="Egli S."/>
            <person name="Spatafora J.W."/>
            <person name="Grigoriev I.V."/>
            <person name="Martin F.M."/>
        </authorList>
    </citation>
    <scope>NUCLEOTIDE SEQUENCE [LARGE SCALE GENOMIC DNA]</scope>
    <source>
        <strain evidence="17 18">CBS 207.34</strain>
    </source>
</reference>
<evidence type="ECO:0000256" key="7">
    <source>
        <dbReference type="ARBA" id="ARBA00022603"/>
    </source>
</evidence>
<evidence type="ECO:0000256" key="9">
    <source>
        <dbReference type="ARBA" id="ARBA00022691"/>
    </source>
</evidence>
<feature type="region of interest" description="Disordered" evidence="15">
    <location>
        <begin position="390"/>
        <end position="428"/>
    </location>
</feature>
<protein>
    <recommendedName>
        <fullName evidence="5">Histone-lysine N-methyltransferase SET9</fullName>
        <ecNumber evidence="12">2.1.1.372</ecNumber>
    </recommendedName>
    <alternativeName>
        <fullName evidence="4">Histone-lysine N-methyltransferase set9</fullName>
    </alternativeName>
    <alternativeName>
        <fullName evidence="13">SET domain protein 9</fullName>
    </alternativeName>
</protein>